<reference evidence="1" key="1">
    <citation type="journal article" date="2019" name="Sci. Rep.">
        <title>Draft genome of Tanacetum cinerariifolium, the natural source of mosquito coil.</title>
        <authorList>
            <person name="Yamashiro T."/>
            <person name="Shiraishi A."/>
            <person name="Satake H."/>
            <person name="Nakayama K."/>
        </authorList>
    </citation>
    <scope>NUCLEOTIDE SEQUENCE</scope>
</reference>
<gene>
    <name evidence="1" type="ORF">Tci_932854</name>
</gene>
<dbReference type="InterPro" id="IPR037813">
    <property type="entry name" value="TAF2"/>
</dbReference>
<dbReference type="PANTHER" id="PTHR15137:SF9">
    <property type="entry name" value="TRANSCRIPTION INITIATION FACTOR TFIID SUBUNIT 2"/>
    <property type="match status" value="1"/>
</dbReference>
<dbReference type="SUPFAM" id="SSF55486">
    <property type="entry name" value="Metalloproteases ('zincins'), catalytic domain"/>
    <property type="match status" value="1"/>
</dbReference>
<dbReference type="GO" id="GO:0000976">
    <property type="term" value="F:transcription cis-regulatory region binding"/>
    <property type="evidence" value="ECO:0007669"/>
    <property type="project" value="TreeGrafter"/>
</dbReference>
<keyword evidence="1" id="KW-0648">Protein biosynthesis</keyword>
<protein>
    <submittedName>
        <fullName evidence="1">Transcription initiation factor TFIID subunit 2</fullName>
    </submittedName>
</protein>
<organism evidence="1">
    <name type="scientific">Tanacetum cinerariifolium</name>
    <name type="common">Dalmatian daisy</name>
    <name type="synonym">Chrysanthemum cinerariifolium</name>
    <dbReference type="NCBI Taxonomy" id="118510"/>
    <lineage>
        <taxon>Eukaryota</taxon>
        <taxon>Viridiplantae</taxon>
        <taxon>Streptophyta</taxon>
        <taxon>Embryophyta</taxon>
        <taxon>Tracheophyta</taxon>
        <taxon>Spermatophyta</taxon>
        <taxon>Magnoliopsida</taxon>
        <taxon>eudicotyledons</taxon>
        <taxon>Gunneridae</taxon>
        <taxon>Pentapetalae</taxon>
        <taxon>asterids</taxon>
        <taxon>campanulids</taxon>
        <taxon>Asterales</taxon>
        <taxon>Asteraceae</taxon>
        <taxon>Asteroideae</taxon>
        <taxon>Anthemideae</taxon>
        <taxon>Anthemidinae</taxon>
        <taxon>Tanacetum</taxon>
    </lineage>
</organism>
<proteinExistence type="predicted"/>
<dbReference type="GO" id="GO:0003743">
    <property type="term" value="F:translation initiation factor activity"/>
    <property type="evidence" value="ECO:0007669"/>
    <property type="project" value="UniProtKB-KW"/>
</dbReference>
<dbReference type="Gene3D" id="1.10.390.10">
    <property type="entry name" value="Neutral Protease Domain 2"/>
    <property type="match status" value="1"/>
</dbReference>
<feature type="non-terminal residue" evidence="1">
    <location>
        <position position="1"/>
    </location>
</feature>
<dbReference type="EMBL" id="BKCJ011884003">
    <property type="protein sequence ID" value="GFD60885.1"/>
    <property type="molecule type" value="Genomic_DNA"/>
</dbReference>
<dbReference type="AlphaFoldDB" id="A0A699XLW8"/>
<keyword evidence="1" id="KW-0396">Initiation factor</keyword>
<dbReference type="GO" id="GO:0005669">
    <property type="term" value="C:transcription factor TFIID complex"/>
    <property type="evidence" value="ECO:0007669"/>
    <property type="project" value="InterPro"/>
</dbReference>
<name>A0A699XLW8_TANCI</name>
<comment type="caution">
    <text evidence="1">The sequence shown here is derived from an EMBL/GenBank/DDBJ whole genome shotgun (WGS) entry which is preliminary data.</text>
</comment>
<dbReference type="GO" id="GO:0006367">
    <property type="term" value="P:transcription initiation at RNA polymerase II promoter"/>
    <property type="evidence" value="ECO:0007669"/>
    <property type="project" value="TreeGrafter"/>
</dbReference>
<dbReference type="InterPro" id="IPR027268">
    <property type="entry name" value="Peptidase_M4/M1_CTD_sf"/>
</dbReference>
<accession>A0A699XLW8</accession>
<sequence length="80" mass="9059">LDRHTRILVRAVAEQWSGVNIVAKEPSDAWIISGIAGYLADIFMKKLAGNNQYRWEQRMAAEKIYDLDVDRPSLAQQGSL</sequence>
<dbReference type="GO" id="GO:0003682">
    <property type="term" value="F:chromatin binding"/>
    <property type="evidence" value="ECO:0007669"/>
    <property type="project" value="TreeGrafter"/>
</dbReference>
<evidence type="ECO:0000313" key="1">
    <source>
        <dbReference type="EMBL" id="GFD60885.1"/>
    </source>
</evidence>
<feature type="non-terminal residue" evidence="1">
    <location>
        <position position="80"/>
    </location>
</feature>
<dbReference type="PANTHER" id="PTHR15137">
    <property type="entry name" value="TRANSCRIPTION INITIATION FACTOR TFIID"/>
    <property type="match status" value="1"/>
</dbReference>
<dbReference type="GO" id="GO:0016251">
    <property type="term" value="F:RNA polymerase II general transcription initiation factor activity"/>
    <property type="evidence" value="ECO:0007669"/>
    <property type="project" value="TreeGrafter"/>
</dbReference>